<dbReference type="EMBL" id="PYVU01000014">
    <property type="protein sequence ID" value="PTB97428.1"/>
    <property type="molecule type" value="Genomic_DNA"/>
</dbReference>
<dbReference type="Pfam" id="PF12796">
    <property type="entry name" value="Ank_2"/>
    <property type="match status" value="2"/>
</dbReference>
<evidence type="ECO:0000313" key="6">
    <source>
        <dbReference type="Proteomes" id="UP000240608"/>
    </source>
</evidence>
<dbReference type="AlphaFoldDB" id="A0A2T4DUM7"/>
<gene>
    <name evidence="5" type="ORF">C9994_02970</name>
</gene>
<feature type="chain" id="PRO_5015414755" evidence="4">
    <location>
        <begin position="21"/>
        <end position="324"/>
    </location>
</feature>
<feature type="repeat" description="ANK" evidence="3">
    <location>
        <begin position="204"/>
        <end position="232"/>
    </location>
</feature>
<proteinExistence type="predicted"/>
<keyword evidence="1" id="KW-0677">Repeat</keyword>
<evidence type="ECO:0000256" key="4">
    <source>
        <dbReference type="SAM" id="SignalP"/>
    </source>
</evidence>
<reference evidence="5 6" key="1">
    <citation type="submission" date="2018-03" db="EMBL/GenBank/DDBJ databases">
        <title>Cross-interface Injection: A General Nanoliter Liquid Handling Method Applied to Single Cells Genome Amplification Automated Nanoliter Liquid Handling Applied to Single Cell Multiple Displacement Amplification.</title>
        <authorList>
            <person name="Yun J."/>
            <person name="Xu P."/>
            <person name="Xu J."/>
            <person name="Dai X."/>
            <person name="Wang Y."/>
            <person name="Zheng X."/>
            <person name="Cao C."/>
            <person name="Yi Q."/>
            <person name="Zhu Y."/>
            <person name="Wang L."/>
            <person name="Dong Z."/>
            <person name="Huang Y."/>
            <person name="Huang L."/>
            <person name="Du W."/>
        </authorList>
    </citation>
    <scope>NUCLEOTIDE SEQUENCE [LARGE SCALE GENOMIC DNA]</scope>
    <source>
        <strain evidence="5 6">Z-D1-2</strain>
    </source>
</reference>
<dbReference type="PROSITE" id="PS50297">
    <property type="entry name" value="ANK_REP_REGION"/>
    <property type="match status" value="1"/>
</dbReference>
<dbReference type="SMART" id="SM00248">
    <property type="entry name" value="ANK"/>
    <property type="match status" value="4"/>
</dbReference>
<protein>
    <submittedName>
        <fullName evidence="5">Uncharacterized protein</fullName>
    </submittedName>
</protein>
<evidence type="ECO:0000256" key="3">
    <source>
        <dbReference type="PROSITE-ProRule" id="PRU00023"/>
    </source>
</evidence>
<evidence type="ECO:0000256" key="2">
    <source>
        <dbReference type="ARBA" id="ARBA00023043"/>
    </source>
</evidence>
<evidence type="ECO:0000256" key="1">
    <source>
        <dbReference type="ARBA" id="ARBA00022737"/>
    </source>
</evidence>
<dbReference type="InterPro" id="IPR002110">
    <property type="entry name" value="Ankyrin_rpt"/>
</dbReference>
<name>A0A2T4DUM7_9BACT</name>
<feature type="signal peptide" evidence="4">
    <location>
        <begin position="1"/>
        <end position="20"/>
    </location>
</feature>
<sequence>MLKKNLITLLILLTATLTYGQNDSLSNTYLKLTQIIEKQDLDALKKTIGDENVQSFEPADEMPLLFYACSVGDIDIVLFLISRGSNPNSISKYGTVANWAAEKKYLHVIEALLKNGFNPKIEEMSYWVNRYQEGEEISPEWMSRLVEALLEKKFSYKHLPYMEFTDPGDPLILTAAIAFDTTKTFTLAKSLIAKGVDVDLVDKRGLTALHWAIKALNVEATSLLIKEGADVNKPMYSKRFAELFSNVIFDNNLTPLHLLFYLIDEKPQTMHDNRKEVLKIIKILMKAGADPTIKTKHDPKTVYEIAEKLNDPKIMKLLNKYKNR</sequence>
<dbReference type="Gene3D" id="1.25.40.20">
    <property type="entry name" value="Ankyrin repeat-containing domain"/>
    <property type="match status" value="2"/>
</dbReference>
<dbReference type="PROSITE" id="PS50088">
    <property type="entry name" value="ANK_REPEAT"/>
    <property type="match status" value="1"/>
</dbReference>
<accession>A0A2T4DUM7</accession>
<dbReference type="Proteomes" id="UP000240608">
    <property type="component" value="Unassembled WGS sequence"/>
</dbReference>
<dbReference type="SUPFAM" id="SSF48403">
    <property type="entry name" value="Ankyrin repeat"/>
    <property type="match status" value="1"/>
</dbReference>
<comment type="caution">
    <text evidence="5">The sequence shown here is derived from an EMBL/GenBank/DDBJ whole genome shotgun (WGS) entry which is preliminary data.</text>
</comment>
<keyword evidence="2 3" id="KW-0040">ANK repeat</keyword>
<keyword evidence="4" id="KW-0732">Signal</keyword>
<dbReference type="InterPro" id="IPR036770">
    <property type="entry name" value="Ankyrin_rpt-contain_sf"/>
</dbReference>
<dbReference type="PANTHER" id="PTHR24180">
    <property type="entry name" value="CYCLIN-DEPENDENT KINASE INHIBITOR 2C-RELATED"/>
    <property type="match status" value="1"/>
</dbReference>
<organism evidence="5 6">
    <name type="scientific">Marivirga lumbricoides</name>
    <dbReference type="NCBI Taxonomy" id="1046115"/>
    <lineage>
        <taxon>Bacteria</taxon>
        <taxon>Pseudomonadati</taxon>
        <taxon>Bacteroidota</taxon>
        <taxon>Cytophagia</taxon>
        <taxon>Cytophagales</taxon>
        <taxon>Marivirgaceae</taxon>
        <taxon>Marivirga</taxon>
    </lineage>
</organism>
<dbReference type="PANTHER" id="PTHR24180:SF45">
    <property type="entry name" value="POLY [ADP-RIBOSE] POLYMERASE TANKYRASE"/>
    <property type="match status" value="1"/>
</dbReference>
<dbReference type="InterPro" id="IPR051637">
    <property type="entry name" value="Ank_repeat_dom-contain_49"/>
</dbReference>
<evidence type="ECO:0000313" key="5">
    <source>
        <dbReference type="EMBL" id="PTB97428.1"/>
    </source>
</evidence>